<evidence type="ECO:0000256" key="2">
    <source>
        <dbReference type="ARBA" id="ARBA00022472"/>
    </source>
</evidence>
<dbReference type="PANTHER" id="PTHR13068">
    <property type="entry name" value="CGI-12 PROTEIN-RELATED"/>
    <property type="match status" value="1"/>
</dbReference>
<dbReference type="GO" id="GO:0003676">
    <property type="term" value="F:nucleic acid binding"/>
    <property type="evidence" value="ECO:0007669"/>
    <property type="project" value="InterPro"/>
</dbReference>
<sequence length="457" mass="52777">MAIRVLTRSAFHRFFTVFPKNLACNKKVRSFSGSYDTASKITSEFTGNSEYRQQVLLANLLQRYGFPTCQLHELLGKSQFLLNFNLLDVEKSLGILLAFKLSQNSLVSIISSCPGVLELGFLRKWEMVFSELDLGSVSPLLIQNVLEHSRRFQLEPADLCNSVRVLKAVGFHYGTVSRVLEEFPRVIMIEPDELHRRIEFLKGIGIRSDEIDKLCYSFPGILGYSVEGRFVPLFNEFKELGFKADDIRREVIKDPRILTMEVGELSRCLELMRGLKCRLAIKEKILCKGIFRAGTEVKLRVNCLHRHGLTLRDAFKVLQREPRSIIYELGDIEKKIDFLINRMECNIYCLVEVPEYLGVNFEKQIVPRYSVIEYLRSKGALGFEVGLKGLIKSSRLRFYNLYVKPYPECEKIFGRFSTQAKIEPQHPVGLWKLFKPQNYPQSKEDLRSIKLFMESLV</sequence>
<dbReference type="InterPro" id="IPR038538">
    <property type="entry name" value="MTERF_sf"/>
</dbReference>
<dbReference type="AlphaFoldDB" id="A0A1U7ZUD8"/>
<dbReference type="GeneID" id="104597913"/>
<dbReference type="Gene3D" id="1.25.70.10">
    <property type="entry name" value="Transcription termination factor 3, mitochondrial"/>
    <property type="match status" value="1"/>
</dbReference>
<keyword evidence="2" id="KW-0805">Transcription regulation</keyword>
<dbReference type="RefSeq" id="XP_010258002.1">
    <property type="nucleotide sequence ID" value="XM_010259700.2"/>
</dbReference>
<proteinExistence type="inferred from homology"/>
<evidence type="ECO:0000313" key="11">
    <source>
        <dbReference type="RefSeq" id="XP_019053443.1"/>
    </source>
</evidence>
<dbReference type="SMART" id="SM00733">
    <property type="entry name" value="Mterf"/>
    <property type="match status" value="5"/>
</dbReference>
<evidence type="ECO:0000313" key="12">
    <source>
        <dbReference type="RefSeq" id="XP_019053444.1"/>
    </source>
</evidence>
<evidence type="ECO:0000313" key="6">
    <source>
        <dbReference type="RefSeq" id="XP_010258000.1"/>
    </source>
</evidence>
<evidence type="ECO:0000313" key="7">
    <source>
        <dbReference type="RefSeq" id="XP_010258001.1"/>
    </source>
</evidence>
<dbReference type="RefSeq" id="XP_019053443.1">
    <property type="nucleotide sequence ID" value="XM_019197898.1"/>
</dbReference>
<dbReference type="GO" id="GO:0006353">
    <property type="term" value="P:DNA-templated transcription termination"/>
    <property type="evidence" value="ECO:0007669"/>
    <property type="project" value="UniProtKB-KW"/>
</dbReference>
<name>A0A1U7ZUD8_NELNU</name>
<dbReference type="RefSeq" id="XP_019053442.1">
    <property type="nucleotide sequence ID" value="XM_019197897.1"/>
</dbReference>
<evidence type="ECO:0000313" key="13">
    <source>
        <dbReference type="RefSeq" id="XP_019053445.1"/>
    </source>
</evidence>
<evidence type="ECO:0000313" key="5">
    <source>
        <dbReference type="RefSeq" id="XP_010257999.1"/>
    </source>
</evidence>
<dbReference type="STRING" id="4432.A0A1U7ZUD8"/>
<dbReference type="Proteomes" id="UP000189703">
    <property type="component" value="Unplaced"/>
</dbReference>
<dbReference type="KEGG" id="nnu:104597913"/>
<accession>A0A1U7ZUD8</accession>
<dbReference type="RefSeq" id="XP_010258000.1">
    <property type="nucleotide sequence ID" value="XM_010259698.2"/>
</dbReference>
<dbReference type="OrthoDB" id="637682at2759"/>
<comment type="similarity">
    <text evidence="1">Belongs to the mTERF family.</text>
</comment>
<evidence type="ECO:0000256" key="3">
    <source>
        <dbReference type="ARBA" id="ARBA00022946"/>
    </source>
</evidence>
<dbReference type="OMA" id="LCKYGLI"/>
<evidence type="ECO:0000256" key="1">
    <source>
        <dbReference type="ARBA" id="ARBA00007692"/>
    </source>
</evidence>
<dbReference type="RefSeq" id="XP_010258003.1">
    <property type="nucleotide sequence ID" value="XM_010259701.2"/>
</dbReference>
<organism evidence="4 9">
    <name type="scientific">Nelumbo nucifera</name>
    <name type="common">Sacred lotus</name>
    <dbReference type="NCBI Taxonomy" id="4432"/>
    <lineage>
        <taxon>Eukaryota</taxon>
        <taxon>Viridiplantae</taxon>
        <taxon>Streptophyta</taxon>
        <taxon>Embryophyta</taxon>
        <taxon>Tracheophyta</taxon>
        <taxon>Spermatophyta</taxon>
        <taxon>Magnoliopsida</taxon>
        <taxon>Proteales</taxon>
        <taxon>Nelumbonaceae</taxon>
        <taxon>Nelumbo</taxon>
    </lineage>
</organism>
<evidence type="ECO:0000313" key="8">
    <source>
        <dbReference type="RefSeq" id="XP_010258002.1"/>
    </source>
</evidence>
<reference evidence="5 6" key="1">
    <citation type="submission" date="2025-04" db="UniProtKB">
        <authorList>
            <consortium name="RefSeq"/>
        </authorList>
    </citation>
    <scope>IDENTIFICATION</scope>
</reference>
<keyword evidence="3" id="KW-0809">Transit peptide</keyword>
<evidence type="ECO:0000313" key="10">
    <source>
        <dbReference type="RefSeq" id="XP_019053442.1"/>
    </source>
</evidence>
<evidence type="ECO:0000313" key="4">
    <source>
        <dbReference type="Proteomes" id="UP000189703"/>
    </source>
</evidence>
<dbReference type="RefSeq" id="XP_019053446.1">
    <property type="nucleotide sequence ID" value="XM_019197901.1"/>
</dbReference>
<keyword evidence="2" id="KW-0806">Transcription termination</keyword>
<dbReference type="Pfam" id="PF02536">
    <property type="entry name" value="mTERF"/>
    <property type="match status" value="2"/>
</dbReference>
<evidence type="ECO:0000313" key="9">
    <source>
        <dbReference type="RefSeq" id="XP_010258003.1"/>
    </source>
</evidence>
<dbReference type="RefSeq" id="XP_010258001.1">
    <property type="nucleotide sequence ID" value="XM_010259699.2"/>
</dbReference>
<evidence type="ECO:0000313" key="14">
    <source>
        <dbReference type="RefSeq" id="XP_019053446.1"/>
    </source>
</evidence>
<dbReference type="PANTHER" id="PTHR13068:SF23">
    <property type="entry name" value="TRANSCRIPTION TERMINATION FACTOR MTERF15, MITOCHONDRIAL"/>
    <property type="match status" value="1"/>
</dbReference>
<dbReference type="RefSeq" id="XP_019053444.1">
    <property type="nucleotide sequence ID" value="XM_019197899.1"/>
</dbReference>
<gene>
    <name evidence="5 6 7 8 9 10 11 12 13 14" type="primary">LOC104597913</name>
</gene>
<keyword evidence="2" id="KW-0804">Transcription</keyword>
<dbReference type="RefSeq" id="XP_019053445.1">
    <property type="nucleotide sequence ID" value="XM_019197900.1"/>
</dbReference>
<protein>
    <submittedName>
        <fullName evidence="5 6">Transcription termination factor MTERF15, mitochondrial</fullName>
    </submittedName>
</protein>
<dbReference type="GO" id="GO:0009507">
    <property type="term" value="C:chloroplast"/>
    <property type="evidence" value="ECO:0000318"/>
    <property type="project" value="GO_Central"/>
</dbReference>
<keyword evidence="4" id="KW-1185">Reference proteome</keyword>
<dbReference type="RefSeq" id="XP_010257999.1">
    <property type="nucleotide sequence ID" value="XM_010259697.2"/>
</dbReference>
<dbReference type="InterPro" id="IPR003690">
    <property type="entry name" value="MTERF"/>
</dbReference>
<dbReference type="eggNOG" id="KOG1267">
    <property type="taxonomic scope" value="Eukaryota"/>
</dbReference>
<dbReference type="GO" id="GO:0009658">
    <property type="term" value="P:chloroplast organization"/>
    <property type="evidence" value="ECO:0000318"/>
    <property type="project" value="GO_Central"/>
</dbReference>